<reference evidence="2 3" key="1">
    <citation type="submission" date="2018-06" db="EMBL/GenBank/DDBJ databases">
        <title>Comparative genomics reveals the genomic features of Rhizophagus irregularis, R. cerebriforme, R. diaphanum and Gigaspora rosea, and their symbiotic lifestyle signature.</title>
        <authorList>
            <person name="Morin E."/>
            <person name="San Clemente H."/>
            <person name="Chen E.C.H."/>
            <person name="De La Providencia I."/>
            <person name="Hainaut M."/>
            <person name="Kuo A."/>
            <person name="Kohler A."/>
            <person name="Murat C."/>
            <person name="Tang N."/>
            <person name="Roy S."/>
            <person name="Loubradou J."/>
            <person name="Henrissat B."/>
            <person name="Grigoriev I.V."/>
            <person name="Corradi N."/>
            <person name="Roux C."/>
            <person name="Martin F.M."/>
        </authorList>
    </citation>
    <scope>NUCLEOTIDE SEQUENCE [LARGE SCALE GENOMIC DNA]</scope>
    <source>
        <strain evidence="2 3">DAOM 194757</strain>
    </source>
</reference>
<evidence type="ECO:0000256" key="1">
    <source>
        <dbReference type="SAM" id="Coils"/>
    </source>
</evidence>
<sequence>MSTNSERLRLKGLQPVPNPCVSISSFERDYVLTSEDLPSSSPLLIYSAAVIADSYIPDNQGSKESFMMARQLYNGVTNNRNVESKVIVSYKNKNNRYSAMKNNLKKTVLSVIESLKIGSQKFAHILASDIEWTYVSNELSPSSTTTYAKGISEVKFNENLDDIEEKYATLTSQVPQKRQNTRHNINLRTSFVKMAYKGKSSSTNNFASTSQNTSQHILSRATCVEDEEDAASISDDDPTELVEVRIQEVMPKIKEKHGKNLRLSKK</sequence>
<evidence type="ECO:0000313" key="3">
    <source>
        <dbReference type="Proteomes" id="UP000266673"/>
    </source>
</evidence>
<feature type="coiled-coil region" evidence="1">
    <location>
        <begin position="153"/>
        <end position="180"/>
    </location>
</feature>
<keyword evidence="1" id="KW-0175">Coiled coil</keyword>
<dbReference type="AlphaFoldDB" id="A0A397VS60"/>
<keyword evidence="3" id="KW-1185">Reference proteome</keyword>
<dbReference type="OrthoDB" id="2431350at2759"/>
<accession>A0A397VS60</accession>
<proteinExistence type="predicted"/>
<dbReference type="EMBL" id="QKWP01000333">
    <property type="protein sequence ID" value="RIB21946.1"/>
    <property type="molecule type" value="Genomic_DNA"/>
</dbReference>
<comment type="caution">
    <text evidence="2">The sequence shown here is derived from an EMBL/GenBank/DDBJ whole genome shotgun (WGS) entry which is preliminary data.</text>
</comment>
<organism evidence="2 3">
    <name type="scientific">Gigaspora rosea</name>
    <dbReference type="NCBI Taxonomy" id="44941"/>
    <lineage>
        <taxon>Eukaryota</taxon>
        <taxon>Fungi</taxon>
        <taxon>Fungi incertae sedis</taxon>
        <taxon>Mucoromycota</taxon>
        <taxon>Glomeromycotina</taxon>
        <taxon>Glomeromycetes</taxon>
        <taxon>Diversisporales</taxon>
        <taxon>Gigasporaceae</taxon>
        <taxon>Gigaspora</taxon>
    </lineage>
</organism>
<name>A0A397VS60_9GLOM</name>
<gene>
    <name evidence="2" type="ORF">C2G38_2175247</name>
</gene>
<protein>
    <submittedName>
        <fullName evidence="2">Uncharacterized protein</fullName>
    </submittedName>
</protein>
<evidence type="ECO:0000313" key="2">
    <source>
        <dbReference type="EMBL" id="RIB21946.1"/>
    </source>
</evidence>
<dbReference type="Proteomes" id="UP000266673">
    <property type="component" value="Unassembled WGS sequence"/>
</dbReference>